<proteinExistence type="predicted"/>
<comment type="caution">
    <text evidence="1">The sequence shown here is derived from an EMBL/GenBank/DDBJ whole genome shotgun (WGS) entry which is preliminary data.</text>
</comment>
<gene>
    <name evidence="1" type="ORF">N7505_007770</name>
</gene>
<sequence>MNGIVAHNLLRRHTTTQLFQPSQTRLAICQKTSHFGAPNDPKSSKVVYVRPHEHLMRQKEDSSFRVGGCRQEK</sequence>
<accession>A0ABQ8WED5</accession>
<keyword evidence="2" id="KW-1185">Reference proteome</keyword>
<name>A0ABQ8WED5_PENCH</name>
<protein>
    <submittedName>
        <fullName evidence="1">Uncharacterized protein</fullName>
    </submittedName>
</protein>
<evidence type="ECO:0000313" key="1">
    <source>
        <dbReference type="EMBL" id="KAJ5264977.1"/>
    </source>
</evidence>
<organism evidence="1 2">
    <name type="scientific">Penicillium chrysogenum</name>
    <name type="common">Penicillium notatum</name>
    <dbReference type="NCBI Taxonomy" id="5076"/>
    <lineage>
        <taxon>Eukaryota</taxon>
        <taxon>Fungi</taxon>
        <taxon>Dikarya</taxon>
        <taxon>Ascomycota</taxon>
        <taxon>Pezizomycotina</taxon>
        <taxon>Eurotiomycetes</taxon>
        <taxon>Eurotiomycetidae</taxon>
        <taxon>Eurotiales</taxon>
        <taxon>Aspergillaceae</taxon>
        <taxon>Penicillium</taxon>
        <taxon>Penicillium chrysogenum species complex</taxon>
    </lineage>
</organism>
<reference evidence="1 2" key="1">
    <citation type="journal article" date="2023" name="IMA Fungus">
        <title>Comparative genomic study of the Penicillium genus elucidates a diverse pangenome and 15 lateral gene transfer events.</title>
        <authorList>
            <person name="Petersen C."/>
            <person name="Sorensen T."/>
            <person name="Nielsen M.R."/>
            <person name="Sondergaard T.E."/>
            <person name="Sorensen J.L."/>
            <person name="Fitzpatrick D.A."/>
            <person name="Frisvad J.C."/>
            <person name="Nielsen K.L."/>
        </authorList>
    </citation>
    <scope>NUCLEOTIDE SEQUENCE [LARGE SCALE GENOMIC DNA]</scope>
    <source>
        <strain evidence="1 2">IBT 3361</strain>
    </source>
</reference>
<dbReference type="Proteomes" id="UP001220256">
    <property type="component" value="Unassembled WGS sequence"/>
</dbReference>
<evidence type="ECO:0000313" key="2">
    <source>
        <dbReference type="Proteomes" id="UP001220256"/>
    </source>
</evidence>
<dbReference type="EMBL" id="JAPVEB010000004">
    <property type="protein sequence ID" value="KAJ5264977.1"/>
    <property type="molecule type" value="Genomic_DNA"/>
</dbReference>